<dbReference type="AlphaFoldDB" id="G6Y7D9"/>
<sequence length="154" mass="15193">MIRLGWLALLTPSALALTLASSHVKLYGAADIAPSMAYAAGGNSGGHGGGNGNGGNGNGGGNSSSAGGGANSGSGNAGQGNSGKAKGNQGNHGTHVNAATGDKVEVDGDKITVTHPDGMQEEIENGRFKMQDALGRTIIEREATPEDVARLQAL</sequence>
<dbReference type="Proteomes" id="UP000002949">
    <property type="component" value="Unassembled WGS sequence"/>
</dbReference>
<dbReference type="PATRIC" id="fig|1082933.3.peg.1773"/>
<accession>G6Y7D9</accession>
<dbReference type="EMBL" id="AGSN01000084">
    <property type="protein sequence ID" value="EHH12261.1"/>
    <property type="molecule type" value="Genomic_DNA"/>
</dbReference>
<feature type="chain" id="PRO_5003490469" evidence="2">
    <location>
        <begin position="17"/>
        <end position="154"/>
    </location>
</feature>
<proteinExistence type="predicted"/>
<keyword evidence="2" id="KW-0732">Signal</keyword>
<feature type="signal peptide" evidence="2">
    <location>
        <begin position="1"/>
        <end position="16"/>
    </location>
</feature>
<evidence type="ECO:0000313" key="4">
    <source>
        <dbReference type="Proteomes" id="UP000002949"/>
    </source>
</evidence>
<evidence type="ECO:0000256" key="1">
    <source>
        <dbReference type="SAM" id="MobiDB-lite"/>
    </source>
</evidence>
<dbReference type="eggNOG" id="ENOG5033YMX">
    <property type="taxonomic scope" value="Bacteria"/>
</dbReference>
<name>G6Y7D9_9HYPH</name>
<evidence type="ECO:0000256" key="2">
    <source>
        <dbReference type="SAM" id="SignalP"/>
    </source>
</evidence>
<gene>
    <name evidence="3" type="ORF">MEA186_09275</name>
</gene>
<evidence type="ECO:0000313" key="3">
    <source>
        <dbReference type="EMBL" id="EHH12261.1"/>
    </source>
</evidence>
<feature type="compositionally biased region" description="Gly residues" evidence="1">
    <location>
        <begin position="50"/>
        <end position="81"/>
    </location>
</feature>
<reference evidence="3 4" key="1">
    <citation type="journal article" date="2012" name="J. Bacteriol.">
        <title>Draft Genome Sequence of Plant Growth-Promoting Rhizobium Mesorhizobium amorphae, Isolated from Zinc-Lead Mine Tailings.</title>
        <authorList>
            <person name="Hao X."/>
            <person name="Lin Y."/>
            <person name="Johnstone L."/>
            <person name="Baltrus D.A."/>
            <person name="Miller S.J."/>
            <person name="Wei G."/>
            <person name="Rensing C."/>
        </authorList>
    </citation>
    <scope>NUCLEOTIDE SEQUENCE [LARGE SCALE GENOMIC DNA]</scope>
    <source>
        <strain evidence="3 4">CCNWGS0123</strain>
    </source>
</reference>
<feature type="compositionally biased region" description="Low complexity" evidence="1">
    <location>
        <begin position="82"/>
        <end position="91"/>
    </location>
</feature>
<keyword evidence="4" id="KW-1185">Reference proteome</keyword>
<feature type="region of interest" description="Disordered" evidence="1">
    <location>
        <begin position="50"/>
        <end position="107"/>
    </location>
</feature>
<organism evidence="3 4">
    <name type="scientific">Mesorhizobium amorphae CCNWGS0123</name>
    <dbReference type="NCBI Taxonomy" id="1082933"/>
    <lineage>
        <taxon>Bacteria</taxon>
        <taxon>Pseudomonadati</taxon>
        <taxon>Pseudomonadota</taxon>
        <taxon>Alphaproteobacteria</taxon>
        <taxon>Hyphomicrobiales</taxon>
        <taxon>Phyllobacteriaceae</taxon>
        <taxon>Mesorhizobium</taxon>
    </lineage>
</organism>
<protein>
    <submittedName>
        <fullName evidence="3">Glycine-rich cell wall protein</fullName>
    </submittedName>
</protein>